<dbReference type="EMBL" id="FMSP01000001">
    <property type="protein sequence ID" value="SCV67118.1"/>
    <property type="molecule type" value="Genomic_DNA"/>
</dbReference>
<evidence type="ECO:0000313" key="1">
    <source>
        <dbReference type="EMBL" id="SCV67118.1"/>
    </source>
</evidence>
<evidence type="ECO:0000313" key="2">
    <source>
        <dbReference type="Proteomes" id="UP000198372"/>
    </source>
</evidence>
<accession>A0A238F7F7</accession>
<proteinExistence type="predicted"/>
<reference evidence="2" key="1">
    <citation type="submission" date="2016-09" db="EMBL/GenBank/DDBJ databases">
        <authorList>
            <person name="Jeantristanb JTB J.-T."/>
            <person name="Ricardo R."/>
        </authorList>
    </citation>
    <scope>NUCLEOTIDE SEQUENCE [LARGE SCALE GENOMIC DNA]</scope>
</reference>
<dbReference type="Proteomes" id="UP000198372">
    <property type="component" value="Unassembled WGS sequence"/>
</dbReference>
<keyword evidence="2" id="KW-1185">Reference proteome</keyword>
<name>A0A238F7F7_9BASI</name>
<organism evidence="1 2">
    <name type="scientific">Microbotryum intermedium</name>
    <dbReference type="NCBI Taxonomy" id="269621"/>
    <lineage>
        <taxon>Eukaryota</taxon>
        <taxon>Fungi</taxon>
        <taxon>Dikarya</taxon>
        <taxon>Basidiomycota</taxon>
        <taxon>Pucciniomycotina</taxon>
        <taxon>Microbotryomycetes</taxon>
        <taxon>Microbotryales</taxon>
        <taxon>Microbotryaceae</taxon>
        <taxon>Microbotryum</taxon>
    </lineage>
</organism>
<sequence>MAPPILHPHSAENPFAHCRLPLTKRTFHRFVWLGDCSATLQLVTAVPAVNIPRDTICAGDQYLDRASKICKSCAIKFPNSATCTHDKAVTCSFRRISNGQCVARTSCSGAKYVSRIDGMPSCSLLLLAMLSVSAITGASLACNKGVPTNGLCLAVPCTGATYSASSGRSCTRCPDKLAKTCTAEGSVTCTYGLPDNTGKCAPVTCFGATYLASDANTNDGKACCGDVNTATCTSPTAPVTCKPTFGINITADHCVALRSLAKFTTQILIGVVPNSVGFKVTAAQWGATPVESYETCAYYAKTSGVSVVTWWASSTSSFWIQNSGANGFKIGSGSIWSFNQLRTCSAAKATYPGNLFTIGDVYTCAESTVFL</sequence>
<protein>
    <submittedName>
        <fullName evidence="1">BQ2448_5764 protein</fullName>
    </submittedName>
</protein>
<gene>
    <name evidence="1" type="ORF">BQ2448_5764</name>
</gene>
<dbReference type="AlphaFoldDB" id="A0A238F7F7"/>
<dbReference type="STRING" id="269621.A0A238F7F7"/>